<keyword evidence="3" id="KW-1185">Reference proteome</keyword>
<feature type="chain" id="PRO_5017923034" evidence="1">
    <location>
        <begin position="34"/>
        <end position="475"/>
    </location>
</feature>
<reference evidence="2 3" key="1">
    <citation type="submission" date="2018-10" db="EMBL/GenBank/DDBJ databases">
        <title>Falsibacillus sp. genome draft.</title>
        <authorList>
            <person name="Shi S."/>
        </authorList>
    </citation>
    <scope>NUCLEOTIDE SEQUENCE [LARGE SCALE GENOMIC DNA]</scope>
    <source>
        <strain evidence="2 3">GY 10110</strain>
    </source>
</reference>
<evidence type="ECO:0000313" key="3">
    <source>
        <dbReference type="Proteomes" id="UP000276770"/>
    </source>
</evidence>
<dbReference type="InterPro" id="IPR018721">
    <property type="entry name" value="DUF2252"/>
</dbReference>
<accession>A0A3L7JK54</accession>
<dbReference type="Proteomes" id="UP000276770">
    <property type="component" value="Unassembled WGS sequence"/>
</dbReference>
<evidence type="ECO:0000256" key="1">
    <source>
        <dbReference type="SAM" id="SignalP"/>
    </source>
</evidence>
<dbReference type="EMBL" id="RCVZ01000024">
    <property type="protein sequence ID" value="RLQ91113.1"/>
    <property type="molecule type" value="Genomic_DNA"/>
</dbReference>
<keyword evidence="1" id="KW-0732">Signal</keyword>
<gene>
    <name evidence="2" type="ORF">D9X91_21115</name>
</gene>
<evidence type="ECO:0000313" key="2">
    <source>
        <dbReference type="EMBL" id="RLQ91113.1"/>
    </source>
</evidence>
<dbReference type="PANTHER" id="PTHR39441">
    <property type="entry name" value="DUF2252 DOMAIN-CONTAINING PROTEIN"/>
    <property type="match status" value="1"/>
</dbReference>
<dbReference type="PANTHER" id="PTHR39441:SF1">
    <property type="entry name" value="DUF2252 DOMAIN-CONTAINING PROTEIN"/>
    <property type="match status" value="1"/>
</dbReference>
<sequence>MINTTEGGKTLKKSIILTSALITSLISINGASAADQTAARESSLKQQILNANSFITDSSIRDEKFQAMEQSPFAFFRATNYVYYSDLGNGVIPIPAEWKSTQNISTWIEGDAHTDNVGFFDNDKGEVKFDLNDFDESYIAPFYWDLIRFSTSIFLLCDETPNVSLSDQERSDLVSSFLQTYQDTLKEVNGNSSETSVQLDEGYLSSGFVQDQLRDAKSSDDKAKLLDKWTVTGSSGRTFDFSNSDLAPVSSGDYSAISANWNGYKSTIDSFVQSKPSSYFTIKDIARRLHSGLGSLGVDKYYVLIEGDSSSADDDEILEIKEQRLPSMFMEGSLSQSTYDSEFTNHAQRSSIAYLAEETEVDNHLGYMTFNNKSFRVRRISPWKEGIKAKDFNSKSDLEDFVKYSAKALAYAHARADKDYSTNFVDYNFEQGALDAIDVWPQFKTKVLAYSSDYYQQVKADYSLYEDLMNNGEIK</sequence>
<comment type="caution">
    <text evidence="2">The sequence shown here is derived from an EMBL/GenBank/DDBJ whole genome shotgun (WGS) entry which is preliminary data.</text>
</comment>
<proteinExistence type="predicted"/>
<dbReference type="AlphaFoldDB" id="A0A3L7JK54"/>
<name>A0A3L7JK54_9BACI</name>
<protein>
    <submittedName>
        <fullName evidence="2">DUF2252 domain-containing protein</fullName>
    </submittedName>
</protein>
<feature type="signal peptide" evidence="1">
    <location>
        <begin position="1"/>
        <end position="33"/>
    </location>
</feature>
<dbReference type="Pfam" id="PF10009">
    <property type="entry name" value="DUF2252"/>
    <property type="match status" value="1"/>
</dbReference>
<organism evidence="2 3">
    <name type="scientific">Falsibacillus albus</name>
    <dbReference type="NCBI Taxonomy" id="2478915"/>
    <lineage>
        <taxon>Bacteria</taxon>
        <taxon>Bacillati</taxon>
        <taxon>Bacillota</taxon>
        <taxon>Bacilli</taxon>
        <taxon>Bacillales</taxon>
        <taxon>Bacillaceae</taxon>
        <taxon>Falsibacillus</taxon>
    </lineage>
</organism>